<dbReference type="PANTHER" id="PTHR30477:SF23">
    <property type="entry name" value="HIGH-AFFINITY ZINC UPTAKE SYSTEM MEMBRANE PROTEIN ZNUB"/>
    <property type="match status" value="1"/>
</dbReference>
<dbReference type="InterPro" id="IPR027417">
    <property type="entry name" value="P-loop_NTPase"/>
</dbReference>
<dbReference type="PANTHER" id="PTHR30477">
    <property type="entry name" value="ABC-TRANSPORTER METAL-BINDING PROTEIN"/>
    <property type="match status" value="1"/>
</dbReference>
<evidence type="ECO:0000256" key="4">
    <source>
        <dbReference type="ARBA" id="ARBA00005417"/>
    </source>
</evidence>
<proteinExistence type="inferred from homology"/>
<comment type="similarity">
    <text evidence="5 17">Belongs to the ABC-3 integral membrane protein family.</text>
</comment>
<dbReference type="InterPro" id="IPR001626">
    <property type="entry name" value="ABC_TroCD"/>
</dbReference>
<keyword evidence="11" id="KW-0067">ATP-binding</keyword>
<comment type="caution">
    <text evidence="21">The sequence shown here is derived from an EMBL/GenBank/DDBJ whole genome shotgun (WGS) entry which is preliminary data.</text>
</comment>
<evidence type="ECO:0000256" key="3">
    <source>
        <dbReference type="ARBA" id="ARBA00004651"/>
    </source>
</evidence>
<dbReference type="InterPro" id="IPR003593">
    <property type="entry name" value="AAA+_ATPase"/>
</dbReference>
<feature type="transmembrane region" description="Helical" evidence="19">
    <location>
        <begin position="531"/>
        <end position="550"/>
    </location>
</feature>
<evidence type="ECO:0000256" key="14">
    <source>
        <dbReference type="ARBA" id="ARBA00023065"/>
    </source>
</evidence>
<dbReference type="CDD" id="cd06550">
    <property type="entry name" value="TM_ABC_iron-siderophores_like"/>
    <property type="match status" value="1"/>
</dbReference>
<keyword evidence="15 19" id="KW-0472">Membrane</keyword>
<feature type="transmembrane region" description="Helical" evidence="19">
    <location>
        <begin position="458"/>
        <end position="475"/>
    </location>
</feature>
<keyword evidence="6 17" id="KW-0813">Transport</keyword>
<evidence type="ECO:0000256" key="18">
    <source>
        <dbReference type="SAM" id="MobiDB-lite"/>
    </source>
</evidence>
<dbReference type="EMBL" id="JAAVLR010000002">
    <property type="protein sequence ID" value="NKC28892.1"/>
    <property type="molecule type" value="Genomic_DNA"/>
</dbReference>
<protein>
    <recommendedName>
        <fullName evidence="16">High-affinity zinc uptake system membrane protein ZnuB</fullName>
    </recommendedName>
</protein>
<evidence type="ECO:0000313" key="21">
    <source>
        <dbReference type="EMBL" id="NKC28892.1"/>
    </source>
</evidence>
<keyword evidence="8 17" id="KW-0812">Transmembrane</keyword>
<keyword evidence="22" id="KW-1185">Reference proteome</keyword>
<dbReference type="SMART" id="SM00382">
    <property type="entry name" value="AAA"/>
    <property type="match status" value="1"/>
</dbReference>
<sequence>MSRKTALPVQKARETLIEMKDAGVYRDGRWLVRNVGLSVERGEIVTLIGPNGAGKSTAAKMALRILKPDEGSVIHMPGLRIGYVPQKINIDRTLPLSVERLMTLTGPLSRKDIETALEVVGIPHLAKAEIANLSGGEFQRALMARALARKPDLMVLDEPVQGVDFSGEAALYELIAKLRDDTGCGVLLISHDLHLVMAATDRVICLNGHVCCSGTPRDVTASPEYMRLFGSRAVGPLAVYEHHHDHTHLPDGRVLHADGSVTDHCHADDGHHHEHEHDHAHDHHHHEGARPVLDDFFTRAIIAGVGLALTTGPLGCFIVWRRMAYFGDTMAHSALLGVALALVFDINLMIGVFAVAVAISAILLLLQRRHTLSADSLLGILSHATLSLGLVLVAFMTWVRVDLLSFLFGDILAVSRMDIAFIYGGGVFVLAVLAWLWRPFLAATVSEDIARAEGMNPALSRIVFMLLLAIVIAIAMKIVGILLITSLLIIPAATARRFASTPEQMAILASLIGAAGVIGGLYGSIHFDTPSGPSIVVAALAIFILSLLPLHKREQASPKRIAGQ</sequence>
<feature type="transmembrane region" description="Helical" evidence="19">
    <location>
        <begin position="506"/>
        <end position="525"/>
    </location>
</feature>
<gene>
    <name evidence="21" type="primary">znuB</name>
    <name evidence="21" type="ORF">HED52_18200</name>
</gene>
<dbReference type="NCBIfam" id="NF007089">
    <property type="entry name" value="PRK09543.1"/>
    <property type="match status" value="1"/>
</dbReference>
<evidence type="ECO:0000256" key="17">
    <source>
        <dbReference type="RuleBase" id="RU003943"/>
    </source>
</evidence>
<dbReference type="Pfam" id="PF00005">
    <property type="entry name" value="ABC_tran"/>
    <property type="match status" value="1"/>
</dbReference>
<evidence type="ECO:0000256" key="10">
    <source>
        <dbReference type="ARBA" id="ARBA00022833"/>
    </source>
</evidence>
<dbReference type="Pfam" id="PF00950">
    <property type="entry name" value="ABC-3"/>
    <property type="match status" value="1"/>
</dbReference>
<evidence type="ECO:0000256" key="8">
    <source>
        <dbReference type="ARBA" id="ARBA00022692"/>
    </source>
</evidence>
<dbReference type="Gene3D" id="3.40.50.300">
    <property type="entry name" value="P-loop containing nucleotide triphosphate hydrolases"/>
    <property type="match status" value="1"/>
</dbReference>
<evidence type="ECO:0000256" key="15">
    <source>
        <dbReference type="ARBA" id="ARBA00023136"/>
    </source>
</evidence>
<feature type="transmembrane region" description="Helical" evidence="19">
    <location>
        <begin position="340"/>
        <end position="366"/>
    </location>
</feature>
<evidence type="ECO:0000256" key="6">
    <source>
        <dbReference type="ARBA" id="ARBA00022448"/>
    </source>
</evidence>
<evidence type="ECO:0000259" key="20">
    <source>
        <dbReference type="PROSITE" id="PS50893"/>
    </source>
</evidence>
<keyword evidence="14" id="KW-0406">Ion transport</keyword>
<keyword evidence="10" id="KW-0862">Zinc</keyword>
<dbReference type="PROSITE" id="PS50893">
    <property type="entry name" value="ABC_TRANSPORTER_2"/>
    <property type="match status" value="1"/>
</dbReference>
<dbReference type="Proteomes" id="UP000568486">
    <property type="component" value="Unassembled WGS sequence"/>
</dbReference>
<keyword evidence="7" id="KW-1003">Cell membrane</keyword>
<keyword evidence="12" id="KW-0864">Zinc transport</keyword>
<evidence type="ECO:0000256" key="16">
    <source>
        <dbReference type="ARBA" id="ARBA00040080"/>
    </source>
</evidence>
<dbReference type="InterPro" id="IPR003439">
    <property type="entry name" value="ABC_transporter-like_ATP-bd"/>
</dbReference>
<dbReference type="Gene3D" id="1.10.3470.10">
    <property type="entry name" value="ABC transporter involved in vitamin B12 uptake, BtuC"/>
    <property type="match status" value="1"/>
</dbReference>
<comment type="similarity">
    <text evidence="4">Belongs to the ABC transporter superfamily.</text>
</comment>
<feature type="compositionally biased region" description="Basic and acidic residues" evidence="18">
    <location>
        <begin position="265"/>
        <end position="281"/>
    </location>
</feature>
<evidence type="ECO:0000256" key="11">
    <source>
        <dbReference type="ARBA" id="ARBA00022840"/>
    </source>
</evidence>
<name>A0ABX1DVF1_9HYPH</name>
<evidence type="ECO:0000256" key="1">
    <source>
        <dbReference type="ARBA" id="ARBA00002313"/>
    </source>
</evidence>
<comment type="subcellular location">
    <subcellularLocation>
        <location evidence="2">Cell inner membrane</location>
    </subcellularLocation>
    <subcellularLocation>
        <location evidence="3 17">Cell membrane</location>
        <topology evidence="3 17">Multi-pass membrane protein</topology>
    </subcellularLocation>
</comment>
<dbReference type="InterPro" id="IPR037294">
    <property type="entry name" value="ABC_BtuC-like"/>
</dbReference>
<keyword evidence="13 19" id="KW-1133">Transmembrane helix</keyword>
<comment type="function">
    <text evidence="1">Involved in the high-affinity zinc uptake transport system.</text>
</comment>
<feature type="domain" description="ABC transporter" evidence="20">
    <location>
        <begin position="17"/>
        <end position="232"/>
    </location>
</feature>
<evidence type="ECO:0000313" key="22">
    <source>
        <dbReference type="Proteomes" id="UP000568486"/>
    </source>
</evidence>
<organism evidence="21 22">
    <name type="scientific">Brucella ciceri</name>
    <dbReference type="NCBI Taxonomy" id="391287"/>
    <lineage>
        <taxon>Bacteria</taxon>
        <taxon>Pseudomonadati</taxon>
        <taxon>Pseudomonadota</taxon>
        <taxon>Alphaproteobacteria</taxon>
        <taxon>Hyphomicrobiales</taxon>
        <taxon>Brucellaceae</taxon>
        <taxon>Brucella/Ochrobactrum group</taxon>
        <taxon>Brucella</taxon>
    </lineage>
</organism>
<evidence type="ECO:0000256" key="5">
    <source>
        <dbReference type="ARBA" id="ARBA00008034"/>
    </source>
</evidence>
<feature type="transmembrane region" description="Helical" evidence="19">
    <location>
        <begin position="378"/>
        <end position="399"/>
    </location>
</feature>
<dbReference type="SUPFAM" id="SSF81345">
    <property type="entry name" value="ABC transporter involved in vitamin B12 uptake, BtuC"/>
    <property type="match status" value="1"/>
</dbReference>
<evidence type="ECO:0000256" key="13">
    <source>
        <dbReference type="ARBA" id="ARBA00022989"/>
    </source>
</evidence>
<feature type="transmembrane region" description="Helical" evidence="19">
    <location>
        <begin position="419"/>
        <end position="437"/>
    </location>
</feature>
<feature type="region of interest" description="Disordered" evidence="18">
    <location>
        <begin position="265"/>
        <end position="286"/>
    </location>
</feature>
<feature type="transmembrane region" description="Helical" evidence="19">
    <location>
        <begin position="300"/>
        <end position="320"/>
    </location>
</feature>
<accession>A0ABX1DVF1</accession>
<dbReference type="PROSITE" id="PS00211">
    <property type="entry name" value="ABC_TRANSPORTER_1"/>
    <property type="match status" value="1"/>
</dbReference>
<dbReference type="SUPFAM" id="SSF52540">
    <property type="entry name" value="P-loop containing nucleoside triphosphate hydrolases"/>
    <property type="match status" value="1"/>
</dbReference>
<evidence type="ECO:0000256" key="12">
    <source>
        <dbReference type="ARBA" id="ARBA00022906"/>
    </source>
</evidence>
<evidence type="ECO:0000256" key="19">
    <source>
        <dbReference type="SAM" id="Phobius"/>
    </source>
</evidence>
<reference evidence="21 22" key="1">
    <citation type="submission" date="2020-03" db="EMBL/GenBank/DDBJ databases">
        <title>Whole genome sequencing of clinical and environmental type strains of Ochrobactrum.</title>
        <authorList>
            <person name="Dharne M."/>
        </authorList>
    </citation>
    <scope>NUCLEOTIDE SEQUENCE [LARGE SCALE GENOMIC DNA]</scope>
    <source>
        <strain evidence="21 22">DSM 22292</strain>
    </source>
</reference>
<evidence type="ECO:0000256" key="2">
    <source>
        <dbReference type="ARBA" id="ARBA00004533"/>
    </source>
</evidence>
<dbReference type="InterPro" id="IPR017871">
    <property type="entry name" value="ABC_transporter-like_CS"/>
</dbReference>
<evidence type="ECO:0000256" key="9">
    <source>
        <dbReference type="ARBA" id="ARBA00022741"/>
    </source>
</evidence>
<keyword evidence="9" id="KW-0547">Nucleotide-binding</keyword>
<evidence type="ECO:0000256" key="7">
    <source>
        <dbReference type="ARBA" id="ARBA00022475"/>
    </source>
</evidence>